<gene>
    <name evidence="3" type="ORF">Pla144_21370</name>
</gene>
<comment type="caution">
    <text evidence="3">The sequence shown here is derived from an EMBL/GenBank/DDBJ whole genome shotgun (WGS) entry which is preliminary data.</text>
</comment>
<evidence type="ECO:0000313" key="4">
    <source>
        <dbReference type="Proteomes" id="UP000318437"/>
    </source>
</evidence>
<reference evidence="3 4" key="1">
    <citation type="submission" date="2019-02" db="EMBL/GenBank/DDBJ databases">
        <title>Deep-cultivation of Planctomycetes and their phenomic and genomic characterization uncovers novel biology.</title>
        <authorList>
            <person name="Wiegand S."/>
            <person name="Jogler M."/>
            <person name="Boedeker C."/>
            <person name="Pinto D."/>
            <person name="Vollmers J."/>
            <person name="Rivas-Marin E."/>
            <person name="Kohn T."/>
            <person name="Peeters S.H."/>
            <person name="Heuer A."/>
            <person name="Rast P."/>
            <person name="Oberbeckmann S."/>
            <person name="Bunk B."/>
            <person name="Jeske O."/>
            <person name="Meyerdierks A."/>
            <person name="Storesund J.E."/>
            <person name="Kallscheuer N."/>
            <person name="Luecker S."/>
            <person name="Lage O.M."/>
            <person name="Pohl T."/>
            <person name="Merkel B.J."/>
            <person name="Hornburger P."/>
            <person name="Mueller R.-W."/>
            <person name="Bruemmer F."/>
            <person name="Labrenz M."/>
            <person name="Spormann A.M."/>
            <person name="Op Den Camp H."/>
            <person name="Overmann J."/>
            <person name="Amann R."/>
            <person name="Jetten M.S.M."/>
            <person name="Mascher T."/>
            <person name="Medema M.H."/>
            <person name="Devos D.P."/>
            <person name="Kaster A.-K."/>
            <person name="Ovreas L."/>
            <person name="Rohde M."/>
            <person name="Galperin M.Y."/>
            <person name="Jogler C."/>
        </authorList>
    </citation>
    <scope>NUCLEOTIDE SEQUENCE [LARGE SCALE GENOMIC DNA]</scope>
    <source>
        <strain evidence="3 4">Pla144</strain>
    </source>
</reference>
<dbReference type="EMBL" id="SJPS01000003">
    <property type="protein sequence ID" value="TWU27365.1"/>
    <property type="molecule type" value="Genomic_DNA"/>
</dbReference>
<dbReference type="Proteomes" id="UP000318437">
    <property type="component" value="Unassembled WGS sequence"/>
</dbReference>
<dbReference type="RefSeq" id="WP_146450582.1">
    <property type="nucleotide sequence ID" value="NZ_SJPS01000003.1"/>
</dbReference>
<name>A0A5C6CU21_9BACT</name>
<proteinExistence type="predicted"/>
<accession>A0A5C6CU21</accession>
<keyword evidence="4" id="KW-1185">Reference proteome</keyword>
<evidence type="ECO:0000313" key="3">
    <source>
        <dbReference type="EMBL" id="TWU27365.1"/>
    </source>
</evidence>
<feature type="chain" id="PRO_5023124864" description="Secreted protein" evidence="2">
    <location>
        <begin position="25"/>
        <end position="682"/>
    </location>
</feature>
<evidence type="ECO:0000256" key="2">
    <source>
        <dbReference type="SAM" id="SignalP"/>
    </source>
</evidence>
<feature type="compositionally biased region" description="Polar residues" evidence="1">
    <location>
        <begin position="643"/>
        <end position="659"/>
    </location>
</feature>
<feature type="signal peptide" evidence="2">
    <location>
        <begin position="1"/>
        <end position="24"/>
    </location>
</feature>
<dbReference type="AlphaFoldDB" id="A0A5C6CU21"/>
<feature type="region of interest" description="Disordered" evidence="1">
    <location>
        <begin position="643"/>
        <end position="668"/>
    </location>
</feature>
<sequence length="682" mass="75902" precursor="true">MIYNSVCWCQLCAILAGMALQTDAASLEPVRPNVDPSAILADAESRFVQPPESWFQETQDVLRAELDRVGNALDSQGQEYAQPWKDHFHWEKLEKNLGPLETIEVSDIELSRRWMYSNRKGTEYPFFADLRSATDAYLDAAYTLSHPDLRGEFIKKAALARQQAQAVLTDPSDSNAAALGRTLGWLEKTRQLETETAILRSSMSHPNLQLVVAKPLILDVMSTQDTSVEHSLAVSDSSQTPTKRRFQRSRTVYVQGMAHTQGAISLELVPNPLLAELNIVYQGEVNSLCHATAGPISFNIHTAGPVSAFTPVTFGPEGIEVRDTAVEPQVRTSVGQVSAERNFVRRIGERRVNETESRAMMDRRSREKTVNLLKEEMDERVGSAIDDIRLEISHMRSAMGQFSEVFAPVVREGAAPYFSGTQSSDHNVTVNIHEGRREQFGAALPCPEHFPDADVVGQIHVSFVNNLLETIMAGKMFTDEYFMKYAKVLQPTLPLDLMVHARTQRWAIIADKPRPLELEIPNSNHFSFKMRIAAFEVDGERFTASTVATVRYQLKQNEFGDYYLEREGDVQLDSQLDSHNRDLLQRKLGAFFAPVLDGGGVIIPEGGQTGVLSSLELLGVQASENWLAIGYKVPQEIVNSLMSSGNDNNSMPPATTESPASEYKLPPPYAVDDTLNTYPGIR</sequence>
<organism evidence="3 4">
    <name type="scientific">Bythopirellula polymerisocia</name>
    <dbReference type="NCBI Taxonomy" id="2528003"/>
    <lineage>
        <taxon>Bacteria</taxon>
        <taxon>Pseudomonadati</taxon>
        <taxon>Planctomycetota</taxon>
        <taxon>Planctomycetia</taxon>
        <taxon>Pirellulales</taxon>
        <taxon>Lacipirellulaceae</taxon>
        <taxon>Bythopirellula</taxon>
    </lineage>
</organism>
<keyword evidence="2" id="KW-0732">Signal</keyword>
<protein>
    <recommendedName>
        <fullName evidence="5">Secreted protein</fullName>
    </recommendedName>
</protein>
<dbReference type="OrthoDB" id="225748at2"/>
<evidence type="ECO:0000256" key="1">
    <source>
        <dbReference type="SAM" id="MobiDB-lite"/>
    </source>
</evidence>
<evidence type="ECO:0008006" key="5">
    <source>
        <dbReference type="Google" id="ProtNLM"/>
    </source>
</evidence>